<protein>
    <submittedName>
        <fullName evidence="2">DUF1576 domain-containing protein</fullName>
    </submittedName>
</protein>
<feature type="transmembrane region" description="Helical" evidence="1">
    <location>
        <begin position="56"/>
        <end position="83"/>
    </location>
</feature>
<evidence type="ECO:0000313" key="3">
    <source>
        <dbReference type="Proteomes" id="UP000469523"/>
    </source>
</evidence>
<name>A0A6N7XEU5_9FIRM</name>
<keyword evidence="1" id="KW-0472">Membrane</keyword>
<feature type="transmembrane region" description="Helical" evidence="1">
    <location>
        <begin position="228"/>
        <end position="248"/>
    </location>
</feature>
<evidence type="ECO:0000256" key="1">
    <source>
        <dbReference type="SAM" id="Phobius"/>
    </source>
</evidence>
<evidence type="ECO:0000313" key="2">
    <source>
        <dbReference type="EMBL" id="MSU00509.1"/>
    </source>
</evidence>
<organism evidence="2 3">
    <name type="scientific">Tissierella pigra</name>
    <dbReference type="NCBI Taxonomy" id="2607614"/>
    <lineage>
        <taxon>Bacteria</taxon>
        <taxon>Bacillati</taxon>
        <taxon>Bacillota</taxon>
        <taxon>Tissierellia</taxon>
        <taxon>Tissierellales</taxon>
        <taxon>Tissierellaceae</taxon>
        <taxon>Tissierella</taxon>
    </lineage>
</organism>
<feature type="transmembrane region" description="Helical" evidence="1">
    <location>
        <begin position="348"/>
        <end position="376"/>
    </location>
</feature>
<feature type="transmembrane region" description="Helical" evidence="1">
    <location>
        <begin position="396"/>
        <end position="415"/>
    </location>
</feature>
<keyword evidence="3" id="KW-1185">Reference proteome</keyword>
<feature type="transmembrane region" description="Helical" evidence="1">
    <location>
        <begin position="195"/>
        <end position="216"/>
    </location>
</feature>
<dbReference type="RefSeq" id="WP_154438934.1">
    <property type="nucleotide sequence ID" value="NZ_JAHLPJ010000001.1"/>
</dbReference>
<dbReference type="AlphaFoldDB" id="A0A6N7XEU5"/>
<feature type="transmembrane region" description="Helical" evidence="1">
    <location>
        <begin position="132"/>
        <end position="151"/>
    </location>
</feature>
<dbReference type="Pfam" id="PF07613">
    <property type="entry name" value="DUF1576"/>
    <property type="match status" value="2"/>
</dbReference>
<dbReference type="InterPro" id="IPR011470">
    <property type="entry name" value="DUF1576"/>
</dbReference>
<keyword evidence="1" id="KW-0812">Transmembrane</keyword>
<sequence length="420" mass="45444">MKKQRYYFSTQHLNLILLSFIPCLLIILGFLIDSPKEIFKGLYDLVIAPDILLTDYLAVGGIGATFLNAGILGLLCISIVYFLKISLTGPLIAAILTVIGFSFIGKNVGNVWPILVGGLLYCRHKKIEFKTILTPILFATTLAPAVSEIAFGLNLSYYISIPLGIGTGILIGFIIIPIALHIVHFHSGYNLYNMGFVGGIIGTLITSLIQGFGFSIRTQSILSTEYSVFMKYLLIFISVFYLIVGYIMNDRSFKGYSDVLKSSGHALGDFTERFGFGLAYINIGIMGLICIFYVLLTKGVFNGPIVAGIVTVMAFAPFGKHPRNSIPIFIGVYLAAIIKIFNASSTTVIMAALFGTALAPIAGSYGCIAGIVAGFLHVSVVANVFQIHNGLNLYNNGFSCGIVAGIMVPVLEAFFKKEKK</sequence>
<dbReference type="Proteomes" id="UP000469523">
    <property type="component" value="Unassembled WGS sequence"/>
</dbReference>
<gene>
    <name evidence="2" type="ORF">FYJ83_03385</name>
</gene>
<dbReference type="EMBL" id="VUNQ01000004">
    <property type="protein sequence ID" value="MSU00509.1"/>
    <property type="molecule type" value="Genomic_DNA"/>
</dbReference>
<feature type="transmembrane region" description="Helical" evidence="1">
    <location>
        <begin position="274"/>
        <end position="295"/>
    </location>
</feature>
<feature type="transmembrane region" description="Helical" evidence="1">
    <location>
        <begin position="12"/>
        <end position="32"/>
    </location>
</feature>
<feature type="transmembrane region" description="Helical" evidence="1">
    <location>
        <begin position="163"/>
        <end position="183"/>
    </location>
</feature>
<proteinExistence type="predicted"/>
<accession>A0A6N7XEU5</accession>
<reference evidence="2 3" key="1">
    <citation type="submission" date="2019-09" db="EMBL/GenBank/DDBJ databases">
        <title>In-depth cultivation of the pig gut microbiome towards novel bacterial diversity and tailored functional studies.</title>
        <authorList>
            <person name="Wylensek D."/>
            <person name="Hitch T.C.A."/>
            <person name="Clavel T."/>
        </authorList>
    </citation>
    <scope>NUCLEOTIDE SEQUENCE [LARGE SCALE GENOMIC DNA]</scope>
    <source>
        <strain evidence="2 3">WCA3-693-APC-4?</strain>
    </source>
</reference>
<feature type="transmembrane region" description="Helical" evidence="1">
    <location>
        <begin position="324"/>
        <end position="341"/>
    </location>
</feature>
<feature type="transmembrane region" description="Helical" evidence="1">
    <location>
        <begin position="300"/>
        <end position="318"/>
    </location>
</feature>
<comment type="caution">
    <text evidence="2">The sequence shown here is derived from an EMBL/GenBank/DDBJ whole genome shotgun (WGS) entry which is preliminary data.</text>
</comment>
<keyword evidence="1" id="KW-1133">Transmembrane helix</keyword>
<feature type="transmembrane region" description="Helical" evidence="1">
    <location>
        <begin position="90"/>
        <end position="112"/>
    </location>
</feature>